<organism evidence="2 3">
    <name type="scientific">Lophiotrema nucula</name>
    <dbReference type="NCBI Taxonomy" id="690887"/>
    <lineage>
        <taxon>Eukaryota</taxon>
        <taxon>Fungi</taxon>
        <taxon>Dikarya</taxon>
        <taxon>Ascomycota</taxon>
        <taxon>Pezizomycotina</taxon>
        <taxon>Dothideomycetes</taxon>
        <taxon>Pleosporomycetidae</taxon>
        <taxon>Pleosporales</taxon>
        <taxon>Lophiotremataceae</taxon>
        <taxon>Lophiotrema</taxon>
    </lineage>
</organism>
<evidence type="ECO:0000313" key="3">
    <source>
        <dbReference type="Proteomes" id="UP000799770"/>
    </source>
</evidence>
<gene>
    <name evidence="2" type="ORF">BDV96DRAFT_671898</name>
</gene>
<dbReference type="EMBL" id="ML977313">
    <property type="protein sequence ID" value="KAF2120801.1"/>
    <property type="molecule type" value="Genomic_DNA"/>
</dbReference>
<protein>
    <submittedName>
        <fullName evidence="2">Uncharacterized protein</fullName>
    </submittedName>
</protein>
<evidence type="ECO:0000313" key="2">
    <source>
        <dbReference type="EMBL" id="KAF2120801.1"/>
    </source>
</evidence>
<evidence type="ECO:0000256" key="1">
    <source>
        <dbReference type="SAM" id="MobiDB-lite"/>
    </source>
</evidence>
<accession>A0A6A5ZRA3</accession>
<dbReference type="AlphaFoldDB" id="A0A6A5ZRA3"/>
<dbReference type="Proteomes" id="UP000799770">
    <property type="component" value="Unassembled WGS sequence"/>
</dbReference>
<feature type="region of interest" description="Disordered" evidence="1">
    <location>
        <begin position="38"/>
        <end position="61"/>
    </location>
</feature>
<reference evidence="2" key="1">
    <citation type="journal article" date="2020" name="Stud. Mycol.">
        <title>101 Dothideomycetes genomes: a test case for predicting lifestyles and emergence of pathogens.</title>
        <authorList>
            <person name="Haridas S."/>
            <person name="Albert R."/>
            <person name="Binder M."/>
            <person name="Bloem J."/>
            <person name="Labutti K."/>
            <person name="Salamov A."/>
            <person name="Andreopoulos B."/>
            <person name="Baker S."/>
            <person name="Barry K."/>
            <person name="Bills G."/>
            <person name="Bluhm B."/>
            <person name="Cannon C."/>
            <person name="Castanera R."/>
            <person name="Culley D."/>
            <person name="Daum C."/>
            <person name="Ezra D."/>
            <person name="Gonzalez J."/>
            <person name="Henrissat B."/>
            <person name="Kuo A."/>
            <person name="Liang C."/>
            <person name="Lipzen A."/>
            <person name="Lutzoni F."/>
            <person name="Magnuson J."/>
            <person name="Mondo S."/>
            <person name="Nolan M."/>
            <person name="Ohm R."/>
            <person name="Pangilinan J."/>
            <person name="Park H.-J."/>
            <person name="Ramirez L."/>
            <person name="Alfaro M."/>
            <person name="Sun H."/>
            <person name="Tritt A."/>
            <person name="Yoshinaga Y."/>
            <person name="Zwiers L.-H."/>
            <person name="Turgeon B."/>
            <person name="Goodwin S."/>
            <person name="Spatafora J."/>
            <person name="Crous P."/>
            <person name="Grigoriev I."/>
        </authorList>
    </citation>
    <scope>NUCLEOTIDE SEQUENCE</scope>
    <source>
        <strain evidence="2">CBS 627.86</strain>
    </source>
</reference>
<name>A0A6A5ZRA3_9PLEO</name>
<keyword evidence="3" id="KW-1185">Reference proteome</keyword>
<sequence>MASQSRLEAVPVELLNEILSYLVFPRSRLAGLTERLSSYDTPPEEKRVATEAYSSKSASPPDTGRFAENLLTWPHLHPLNALALTSSHLRKLVEDFCAHLVRTDNIFNLPFALALKDGPGSVYPSLSNIVYRRLWLQSAPRYCVFCNRLVSSYPYCYNLGPLMTCGDCFYAQTLTLYEVEAHHHLSRGDLLQHNIRTDTWCLRIKIEALALKLYGTRKWHWTPPEAPRAPAKLCHICVEAGTLRRAAQHWPRPDGPPGWSAEPSGWIKLPNSSTNVTSSDFESKWPVFVPYRFDENLYEDGLDPSHPGDMDYIGHHLLYGRLTAQGLERYE</sequence>
<proteinExistence type="predicted"/>
<dbReference type="OrthoDB" id="3718497at2759"/>